<comment type="caution">
    <text evidence="1">The sequence shown here is derived from an EMBL/GenBank/DDBJ whole genome shotgun (WGS) entry which is preliminary data.</text>
</comment>
<gene>
    <name evidence="1" type="ORF">NPIL_402071</name>
</gene>
<dbReference type="AlphaFoldDB" id="A0A8X6UG71"/>
<evidence type="ECO:0000313" key="1">
    <source>
        <dbReference type="EMBL" id="GFU11207.1"/>
    </source>
</evidence>
<keyword evidence="2" id="KW-1185">Reference proteome</keyword>
<protein>
    <submittedName>
        <fullName evidence="1">Uncharacterized protein</fullName>
    </submittedName>
</protein>
<accession>A0A8X6UG71</accession>
<dbReference type="Proteomes" id="UP000887013">
    <property type="component" value="Unassembled WGS sequence"/>
</dbReference>
<dbReference type="EMBL" id="BMAW01125184">
    <property type="protein sequence ID" value="GFU11207.1"/>
    <property type="molecule type" value="Genomic_DNA"/>
</dbReference>
<sequence length="99" mass="11629">MHDIVWYYSSVTAEVSLFDKIWNISLVFERNGVFSITSPPLSFFRTKGKKNGMTTAQPPFWEDRKNTPVKRKIRNKLLFAALLSLKAKKEREPSEQLHW</sequence>
<evidence type="ECO:0000313" key="2">
    <source>
        <dbReference type="Proteomes" id="UP000887013"/>
    </source>
</evidence>
<organism evidence="1 2">
    <name type="scientific">Nephila pilipes</name>
    <name type="common">Giant wood spider</name>
    <name type="synonym">Nephila maculata</name>
    <dbReference type="NCBI Taxonomy" id="299642"/>
    <lineage>
        <taxon>Eukaryota</taxon>
        <taxon>Metazoa</taxon>
        <taxon>Ecdysozoa</taxon>
        <taxon>Arthropoda</taxon>
        <taxon>Chelicerata</taxon>
        <taxon>Arachnida</taxon>
        <taxon>Araneae</taxon>
        <taxon>Araneomorphae</taxon>
        <taxon>Entelegynae</taxon>
        <taxon>Araneoidea</taxon>
        <taxon>Nephilidae</taxon>
        <taxon>Nephila</taxon>
    </lineage>
</organism>
<proteinExistence type="predicted"/>
<reference evidence="1" key="1">
    <citation type="submission" date="2020-08" db="EMBL/GenBank/DDBJ databases">
        <title>Multicomponent nature underlies the extraordinary mechanical properties of spider dragline silk.</title>
        <authorList>
            <person name="Kono N."/>
            <person name="Nakamura H."/>
            <person name="Mori M."/>
            <person name="Yoshida Y."/>
            <person name="Ohtoshi R."/>
            <person name="Malay A.D."/>
            <person name="Moran D.A.P."/>
            <person name="Tomita M."/>
            <person name="Numata K."/>
            <person name="Arakawa K."/>
        </authorList>
    </citation>
    <scope>NUCLEOTIDE SEQUENCE</scope>
</reference>
<name>A0A8X6UG71_NEPPI</name>